<evidence type="ECO:0000313" key="1">
    <source>
        <dbReference type="EMBL" id="KAJ9608112.1"/>
    </source>
</evidence>
<sequence length="99" mass="11131">MSSQAERWVVWNDSPHHYCHDDSLFADLAMDFPPPDLTKPIAVFGQADIFIPIQDHPRITSIRLRNVCYYKADGGEKLCQLEDAAGRVSEASSAGDRRI</sequence>
<dbReference type="Proteomes" id="UP001172673">
    <property type="component" value="Unassembled WGS sequence"/>
</dbReference>
<dbReference type="AlphaFoldDB" id="A0AA39CH73"/>
<dbReference type="EMBL" id="JAPDRK010000010">
    <property type="protein sequence ID" value="KAJ9608112.1"/>
    <property type="molecule type" value="Genomic_DNA"/>
</dbReference>
<proteinExistence type="predicted"/>
<gene>
    <name evidence="1" type="ORF">H2200_007100</name>
</gene>
<accession>A0AA39CH73</accession>
<evidence type="ECO:0000313" key="2">
    <source>
        <dbReference type="Proteomes" id="UP001172673"/>
    </source>
</evidence>
<comment type="caution">
    <text evidence="1">The sequence shown here is derived from an EMBL/GenBank/DDBJ whole genome shotgun (WGS) entry which is preliminary data.</text>
</comment>
<reference evidence="1" key="1">
    <citation type="submission" date="2022-10" db="EMBL/GenBank/DDBJ databases">
        <title>Culturing micro-colonial fungi from biological soil crusts in the Mojave desert and describing Neophaeococcomyces mojavensis, and introducing the new genera and species Taxawa tesnikishii.</title>
        <authorList>
            <person name="Kurbessoian T."/>
            <person name="Stajich J.E."/>
        </authorList>
    </citation>
    <scope>NUCLEOTIDE SEQUENCE</scope>
    <source>
        <strain evidence="1">TK_41</strain>
    </source>
</reference>
<name>A0AA39CH73_9EURO</name>
<protein>
    <submittedName>
        <fullName evidence="1">Uncharacterized protein</fullName>
    </submittedName>
</protein>
<keyword evidence="2" id="KW-1185">Reference proteome</keyword>
<organism evidence="1 2">
    <name type="scientific">Cladophialophora chaetospira</name>
    <dbReference type="NCBI Taxonomy" id="386627"/>
    <lineage>
        <taxon>Eukaryota</taxon>
        <taxon>Fungi</taxon>
        <taxon>Dikarya</taxon>
        <taxon>Ascomycota</taxon>
        <taxon>Pezizomycotina</taxon>
        <taxon>Eurotiomycetes</taxon>
        <taxon>Chaetothyriomycetidae</taxon>
        <taxon>Chaetothyriales</taxon>
        <taxon>Herpotrichiellaceae</taxon>
        <taxon>Cladophialophora</taxon>
    </lineage>
</organism>